<evidence type="ECO:0000313" key="5">
    <source>
        <dbReference type="EMBL" id="AAV31317.1"/>
    </source>
</evidence>
<name>Q65XP0_ORYSJ</name>
<feature type="compositionally biased region" description="Basic and acidic residues" evidence="1">
    <location>
        <begin position="768"/>
        <end position="778"/>
    </location>
</feature>
<dbReference type="PANTHER" id="PTHR31973">
    <property type="entry name" value="POLYPROTEIN, PUTATIVE-RELATED"/>
    <property type="match status" value="1"/>
</dbReference>
<reference evidence="6" key="3">
    <citation type="journal article" date="2005" name="Nature">
        <title>The map-based sequence of the rice genome.</title>
        <authorList>
            <consortium name="International rice genome sequencing project (IRGSP)"/>
            <person name="Matsumoto T."/>
            <person name="Wu J."/>
            <person name="Kanamori H."/>
            <person name="Katayose Y."/>
            <person name="Fujisawa M."/>
            <person name="Namiki N."/>
            <person name="Mizuno H."/>
            <person name="Yamamoto K."/>
            <person name="Antonio B.A."/>
            <person name="Baba T."/>
            <person name="Sakata K."/>
            <person name="Nagamura Y."/>
            <person name="Aoki H."/>
            <person name="Arikawa K."/>
            <person name="Arita K."/>
            <person name="Bito T."/>
            <person name="Chiden Y."/>
            <person name="Fujitsuka N."/>
            <person name="Fukunaka R."/>
            <person name="Hamada M."/>
            <person name="Harada C."/>
            <person name="Hayashi A."/>
            <person name="Hijishita S."/>
            <person name="Honda M."/>
            <person name="Hosokawa S."/>
            <person name="Ichikawa Y."/>
            <person name="Idonuma A."/>
            <person name="Iijima M."/>
            <person name="Ikeda M."/>
            <person name="Ikeno M."/>
            <person name="Ito K."/>
            <person name="Ito S."/>
            <person name="Ito T."/>
            <person name="Ito Y."/>
            <person name="Ito Y."/>
            <person name="Iwabuchi A."/>
            <person name="Kamiya K."/>
            <person name="Karasawa W."/>
            <person name="Kurita K."/>
            <person name="Katagiri S."/>
            <person name="Kikuta A."/>
            <person name="Kobayashi H."/>
            <person name="Kobayashi N."/>
            <person name="Machita K."/>
            <person name="Maehara T."/>
            <person name="Masukawa M."/>
            <person name="Mizubayashi T."/>
            <person name="Mukai Y."/>
            <person name="Nagasaki H."/>
            <person name="Nagata Y."/>
            <person name="Naito S."/>
            <person name="Nakashima M."/>
            <person name="Nakama Y."/>
            <person name="Nakamichi Y."/>
            <person name="Nakamura M."/>
            <person name="Meguro A."/>
            <person name="Negishi M."/>
            <person name="Ohta I."/>
            <person name="Ohta T."/>
            <person name="Okamoto M."/>
            <person name="Ono N."/>
            <person name="Saji S."/>
            <person name="Sakaguchi M."/>
            <person name="Sakai K."/>
            <person name="Shibata M."/>
            <person name="Shimokawa T."/>
            <person name="Song J."/>
            <person name="Takazaki Y."/>
            <person name="Terasawa K."/>
            <person name="Tsugane M."/>
            <person name="Tsuji K."/>
            <person name="Ueda S."/>
            <person name="Waki K."/>
            <person name="Yamagata H."/>
            <person name="Yamamoto M."/>
            <person name="Yamamoto S."/>
            <person name="Yamane H."/>
            <person name="Yoshiki S."/>
            <person name="Yoshihara R."/>
            <person name="Yukawa K."/>
            <person name="Zhong H."/>
            <person name="Yano M."/>
            <person name="Yuan Q."/>
            <person name="Ouyang S."/>
            <person name="Liu J."/>
            <person name="Jones K.M."/>
            <person name="Gansberger K."/>
            <person name="Moffat K."/>
            <person name="Hill J."/>
            <person name="Bera J."/>
            <person name="Fadrosh D."/>
            <person name="Jin S."/>
            <person name="Johri S."/>
            <person name="Kim M."/>
            <person name="Overton L."/>
            <person name="Reardon M."/>
            <person name="Tsitrin T."/>
            <person name="Vuong H."/>
            <person name="Weaver B."/>
            <person name="Ciecko A."/>
            <person name="Tallon L."/>
            <person name="Jackson J."/>
            <person name="Pai G."/>
            <person name="Aken S.V."/>
            <person name="Utterback T."/>
            <person name="Reidmuller S."/>
            <person name="Feldblyum T."/>
            <person name="Hsiao J."/>
            <person name="Zismann V."/>
            <person name="Iobst S."/>
            <person name="de Vazeille A.R."/>
            <person name="Buell C.R."/>
            <person name="Ying K."/>
            <person name="Li Y."/>
            <person name="Lu T."/>
            <person name="Huang Y."/>
            <person name="Zhao Q."/>
            <person name="Feng Q."/>
            <person name="Zhang L."/>
            <person name="Zhu J."/>
            <person name="Weng Q."/>
            <person name="Mu J."/>
            <person name="Lu Y."/>
            <person name="Fan D."/>
            <person name="Liu Y."/>
            <person name="Guan J."/>
            <person name="Zhang Y."/>
            <person name="Yu S."/>
            <person name="Liu X."/>
            <person name="Zhang Y."/>
            <person name="Hong G."/>
            <person name="Han B."/>
            <person name="Choisne N."/>
            <person name="Demange N."/>
            <person name="Orjeda G."/>
            <person name="Samain S."/>
            <person name="Cattolico L."/>
            <person name="Pelletier E."/>
            <person name="Couloux A."/>
            <person name="Segurens B."/>
            <person name="Wincker P."/>
            <person name="D'Hont A."/>
            <person name="Scarpelli C."/>
            <person name="Weissenbach J."/>
            <person name="Salanoubat M."/>
            <person name="Quetier F."/>
            <person name="Yu Y."/>
            <person name="Kim H.R."/>
            <person name="Rambo T."/>
            <person name="Currie J."/>
            <person name="Collura K."/>
            <person name="Luo M."/>
            <person name="Yang T."/>
            <person name="Ammiraju J.S.S."/>
            <person name="Engler F."/>
            <person name="Soderlund C."/>
            <person name="Wing R.A."/>
            <person name="Palmer L.E."/>
            <person name="de la Bastide M."/>
            <person name="Spiegel L."/>
            <person name="Nascimento L."/>
            <person name="Zutavern T."/>
            <person name="O'Shaughnessy A."/>
            <person name="Dike S."/>
            <person name="Dedhia N."/>
            <person name="Preston R."/>
            <person name="Balija V."/>
            <person name="McCombie W.R."/>
            <person name="Chow T."/>
            <person name="Chen H."/>
            <person name="Chung M."/>
            <person name="Chen C."/>
            <person name="Shaw J."/>
            <person name="Wu H."/>
            <person name="Hsiao K."/>
            <person name="Chao Y."/>
            <person name="Chu M."/>
            <person name="Cheng C."/>
            <person name="Hour A."/>
            <person name="Lee P."/>
            <person name="Lin S."/>
            <person name="Lin Y."/>
            <person name="Liou J."/>
            <person name="Liu S."/>
            <person name="Hsing Y."/>
            <person name="Raghuvanshi S."/>
            <person name="Mohanty A."/>
            <person name="Bharti A.K."/>
            <person name="Gaur A."/>
            <person name="Gupta V."/>
            <person name="Kumar D."/>
            <person name="Ravi V."/>
            <person name="Vij S."/>
            <person name="Kapur A."/>
            <person name="Khurana P."/>
            <person name="Khurana P."/>
            <person name="Khurana J.P."/>
            <person name="Tyagi A.K."/>
            <person name="Gaikwad K."/>
            <person name="Singh A."/>
            <person name="Dalal V."/>
            <person name="Srivastava S."/>
            <person name="Dixit A."/>
            <person name="Pal A.K."/>
            <person name="Ghazi I.A."/>
            <person name="Yadav M."/>
            <person name="Pandit A."/>
            <person name="Bhargava A."/>
            <person name="Sureshbabu K."/>
            <person name="Batra K."/>
            <person name="Sharma T.R."/>
            <person name="Mohapatra T."/>
            <person name="Singh N.K."/>
            <person name="Messing J."/>
            <person name="Nelson A.B."/>
            <person name="Fuks G."/>
            <person name="Kavchok S."/>
            <person name="Keizer G."/>
            <person name="Linton E."/>
            <person name="Llaca V."/>
            <person name="Song R."/>
            <person name="Tanyolac B."/>
            <person name="Young S."/>
            <person name="Ho-Il K."/>
            <person name="Hahn J.H."/>
            <person name="Sangsakoo G."/>
            <person name="Vanavichit A."/>
            <person name="de Mattos Luiz.A.T."/>
            <person name="Zimmer P.D."/>
            <person name="Malone G."/>
            <person name="Dellagostin O."/>
            <person name="de Oliveira A.C."/>
            <person name="Bevan M."/>
            <person name="Bancroft I."/>
            <person name="Minx P."/>
            <person name="Cordum H."/>
            <person name="Wilson R."/>
            <person name="Cheng Z."/>
            <person name="Jin W."/>
            <person name="Jiang J."/>
            <person name="Leong S.A."/>
            <person name="Iwama H."/>
            <person name="Gojobori T."/>
            <person name="Itoh T."/>
            <person name="Niimura Y."/>
            <person name="Fujii Y."/>
            <person name="Habara T."/>
            <person name="Sakai H."/>
            <person name="Sato Y."/>
            <person name="Wilson G."/>
            <person name="Kumar K."/>
            <person name="McCouch S."/>
            <person name="Juretic N."/>
            <person name="Hoen D."/>
            <person name="Wright S."/>
            <person name="Bruskiewich R."/>
            <person name="Bureau T."/>
            <person name="Miyao A."/>
            <person name="Hirochika H."/>
            <person name="Nishikawa T."/>
            <person name="Kadowaki K."/>
            <person name="Sugiura M."/>
            <person name="Burr B."/>
            <person name="Sasaki T."/>
        </authorList>
    </citation>
    <scope>NUCLEOTIDE SEQUENCE [LARGE SCALE GENOMIC DNA]</scope>
    <source>
        <strain evidence="6">cv. Nipponbare</strain>
    </source>
</reference>
<evidence type="ECO:0000259" key="3">
    <source>
        <dbReference type="Pfam" id="PF10551"/>
    </source>
</evidence>
<dbReference type="PANTHER" id="PTHR31973:SF195">
    <property type="entry name" value="MUDR FAMILY TRANSPOSASE"/>
    <property type="match status" value="1"/>
</dbReference>
<dbReference type="EMBL" id="AC093493">
    <property type="protein sequence ID" value="AAU44162.1"/>
    <property type="molecule type" value="Genomic_DNA"/>
</dbReference>
<evidence type="ECO:0000313" key="6">
    <source>
        <dbReference type="Proteomes" id="UP000000763"/>
    </source>
</evidence>
<feature type="compositionally biased region" description="Polar residues" evidence="1">
    <location>
        <begin position="793"/>
        <end position="803"/>
    </location>
</feature>
<protein>
    <recommendedName>
        <fullName evidence="7">Transposon protein, putative, Mutator sub-class</fullName>
    </recommendedName>
</protein>
<dbReference type="AlphaFoldDB" id="Q65XP0"/>
<reference evidence="4" key="1">
    <citation type="submission" date="2004-09" db="EMBL/GenBank/DDBJ databases">
        <title>Oryza sativa BAC OSJNBa0072C16 genomic sequence.</title>
        <authorList>
            <person name="Chow T.-Y."/>
            <person name="Hsing Y.-I.C."/>
            <person name="Chen C.-S."/>
            <person name="Chen H.-H."/>
            <person name="Liu S.-M."/>
            <person name="Chao Y.-T."/>
            <person name="Chang S.-J."/>
            <person name="Chen H.-C."/>
            <person name="Chen S.-K."/>
            <person name="Chen T.-R."/>
            <person name="Chen Y.-L."/>
            <person name="Cheng C.-H."/>
            <person name="Chung C.-I."/>
            <person name="Han S.-Y."/>
            <person name="Hsiao S.-H."/>
            <person name="Hsiung J.-N."/>
            <person name="Hsu C.-H."/>
            <person name="Huang J.-J."/>
            <person name="Kau P.-I."/>
            <person name="Lee M.-C."/>
            <person name="Leu H.-L."/>
            <person name="Li Y.-F."/>
            <person name="Lin S.-J."/>
            <person name="Lin Y.-C."/>
            <person name="Wu S.-W."/>
            <person name="Yu C.-Y."/>
            <person name="Yu S.-W."/>
            <person name="Wu H.-P."/>
            <person name="Shaw J.-F."/>
        </authorList>
    </citation>
    <scope>NUCLEOTIDE SEQUENCE</scope>
</reference>
<feature type="region of interest" description="Disordered" evidence="1">
    <location>
        <begin position="666"/>
        <end position="824"/>
    </location>
</feature>
<dbReference type="InterPro" id="IPR018289">
    <property type="entry name" value="MULE_transposase_dom"/>
</dbReference>
<evidence type="ECO:0000259" key="2">
    <source>
        <dbReference type="Pfam" id="PF03108"/>
    </source>
</evidence>
<proteinExistence type="predicted"/>
<evidence type="ECO:0000256" key="1">
    <source>
        <dbReference type="SAM" id="MobiDB-lite"/>
    </source>
</evidence>
<feature type="domain" description="Transposase MuDR plant" evidence="2">
    <location>
        <begin position="190"/>
        <end position="257"/>
    </location>
</feature>
<accession>Q65XP0</accession>
<dbReference type="Pfam" id="PF03108">
    <property type="entry name" value="DBD_Tnp_Mut"/>
    <property type="match status" value="1"/>
</dbReference>
<evidence type="ECO:0000313" key="4">
    <source>
        <dbReference type="EMBL" id="AAU44162.1"/>
    </source>
</evidence>
<dbReference type="Pfam" id="PF10551">
    <property type="entry name" value="MULE"/>
    <property type="match status" value="1"/>
</dbReference>
<evidence type="ECO:0008006" key="7">
    <source>
        <dbReference type="Google" id="ProtNLM"/>
    </source>
</evidence>
<gene>
    <name evidence="5" type="ORF">OSJNBa0059G01.4</name>
    <name evidence="4" type="ORF">OSJNBa0072C16.21</name>
</gene>
<feature type="compositionally biased region" description="Basic residues" evidence="1">
    <location>
        <begin position="815"/>
        <end position="824"/>
    </location>
</feature>
<dbReference type="InterPro" id="IPR004332">
    <property type="entry name" value="Transposase_MuDR"/>
</dbReference>
<sequence length="824" mass="92320">MDGVPPPEDGDGRPIAMEGQAAEDLAASALAARGLVTPPGGLGFDALAVAADGHVQQNANASALVTARTLLPNAPLPAAMEINLPVLQVQRSQVDHVENMERVDWDNIHIVETHDDEGRIALMSESQICELLGVIEEDTTNIPAQGFGCRMYEQGHDSELGQNNDGAAIPTSDEVPGEMVISYDKNNPSMALGTMYPTMEEFNLAVRQFAIKEEFDLGVEKSCKTRYRAYCKSGDEDCPCTWRINGTKQKGQSTVEITVIVDKHTCVSSMRQITTTPTLKWVASKAVSILRDDPNIGAKRLQNRLQTDHKCEISYDTVWQGKERALEEVYGKWEESFELLFRWKAEVMKQCPGSVVEIEVLEVDGQVYFHRFFCALKPCIDGFLEGCRPHLSIDATPLNGGWNGHLAAAVAVDGHNWMYPLAYGFIASETTDNWTWFMEQLKKAIGDPPLLAVCSDAFKGLENAVKNVFRNAEQRECFYHLVKNFTKRYRGFGQIYPAARAYREDIFYDNIAKMVSESADAVKWLHNNHKLLWYRCAFNPEIKCDYITSNIAESFNNWIRDHKDLPVADLADKIREMIMVLWNKRRNIAYRLPEGRILPTIMHQLKANTRGLGHLKIVPCSNWSAEVWDKSSDVERHIVKLHQRTSTCLEWQHTVGAPLAKLPVGRRRKLRRKGWMEGGHKKNGSKDGPFTNEGEGEKGGDNDIAPTNGKGQKMIRGPMTCKKCGEKGHRQASAKCPLNGTAKKRKRRQPRKNVTKAAAAEPSTPWRPTREEILRDSPGRVTRSKLAMLLREGTSSQTDTTSPMRMPTAAAPKKMTPKRKLHIG</sequence>
<dbReference type="Proteomes" id="UP000000763">
    <property type="component" value="Chromosome 5"/>
</dbReference>
<reference evidence="6" key="4">
    <citation type="journal article" date="2008" name="Nucleic Acids Res.">
        <title>The rice annotation project database (RAP-DB): 2008 update.</title>
        <authorList>
            <consortium name="The rice annotation project (RAP)"/>
        </authorList>
    </citation>
    <scope>GENOME REANNOTATION</scope>
    <source>
        <strain evidence="6">cv. Nipponbare</strain>
    </source>
</reference>
<feature type="compositionally biased region" description="Basic residues" evidence="1">
    <location>
        <begin position="742"/>
        <end position="754"/>
    </location>
</feature>
<reference evidence="5" key="2">
    <citation type="submission" date="2004-10" db="EMBL/GenBank/DDBJ databases">
        <title>Oryza sativa BAC OSJNBa0059G01 genomic sequence.</title>
        <authorList>
            <person name="Chow T.-Y."/>
            <person name="Hsing Y.-I.C."/>
            <person name="Chen C.-S."/>
            <person name="Chen H.-H."/>
            <person name="Liu S.-M."/>
            <person name="Chao Y.-T."/>
            <person name="Chang S.-J."/>
            <person name="Chen H.-C."/>
            <person name="Chen S.-K."/>
            <person name="Chen T.-R."/>
            <person name="Chen Y.-L."/>
            <person name="Cheng C.-H."/>
            <person name="Chung C.-I."/>
            <person name="Han S.-Y."/>
            <person name="Hsiao S.-H."/>
            <person name="Hsiung J.-N."/>
            <person name="Hsu C.-H."/>
            <person name="Huang J.-J."/>
            <person name="Kau P.-I."/>
            <person name="Lee M.-C."/>
            <person name="Leu H.-L."/>
            <person name="Li Y.-F."/>
            <person name="Lin S.-J."/>
            <person name="Lin Y.-C."/>
            <person name="Wu S.-W."/>
            <person name="Yu C.-Y."/>
            <person name="Yu S.-W."/>
            <person name="Wu H.-P."/>
            <person name="Shaw J.-F."/>
        </authorList>
    </citation>
    <scope>NUCLEOTIDE SEQUENCE</scope>
</reference>
<organism evidence="4 6">
    <name type="scientific">Oryza sativa subsp. japonica</name>
    <name type="common">Rice</name>
    <dbReference type="NCBI Taxonomy" id="39947"/>
    <lineage>
        <taxon>Eukaryota</taxon>
        <taxon>Viridiplantae</taxon>
        <taxon>Streptophyta</taxon>
        <taxon>Embryophyta</taxon>
        <taxon>Tracheophyta</taxon>
        <taxon>Spermatophyta</taxon>
        <taxon>Magnoliopsida</taxon>
        <taxon>Liliopsida</taxon>
        <taxon>Poales</taxon>
        <taxon>Poaceae</taxon>
        <taxon>BOP clade</taxon>
        <taxon>Oryzoideae</taxon>
        <taxon>Oryzeae</taxon>
        <taxon>Oryzinae</taxon>
        <taxon>Oryza</taxon>
        <taxon>Oryza sativa</taxon>
    </lineage>
</organism>
<feature type="domain" description="MULE transposase" evidence="3">
    <location>
        <begin position="391"/>
        <end position="484"/>
    </location>
</feature>
<dbReference type="EMBL" id="AC093492">
    <property type="protein sequence ID" value="AAV31317.1"/>
    <property type="molecule type" value="Genomic_DNA"/>
</dbReference>